<evidence type="ECO:0000313" key="2">
    <source>
        <dbReference type="EMBL" id="EKC55481.1"/>
    </source>
</evidence>
<evidence type="ECO:0000256" key="1">
    <source>
        <dbReference type="SAM" id="Phobius"/>
    </source>
</evidence>
<name>K1T842_9ZZZZ</name>
<feature type="non-terminal residue" evidence="2">
    <location>
        <position position="1"/>
    </location>
</feature>
<organism evidence="2">
    <name type="scientific">human gut metagenome</name>
    <dbReference type="NCBI Taxonomy" id="408170"/>
    <lineage>
        <taxon>unclassified sequences</taxon>
        <taxon>metagenomes</taxon>
        <taxon>organismal metagenomes</taxon>
    </lineage>
</organism>
<dbReference type="AlphaFoldDB" id="K1T842"/>
<accession>K1T842</accession>
<feature type="transmembrane region" description="Helical" evidence="1">
    <location>
        <begin position="12"/>
        <end position="32"/>
    </location>
</feature>
<comment type="caution">
    <text evidence="2">The sequence shown here is derived from an EMBL/GenBank/DDBJ whole genome shotgun (WGS) entry which is preliminary data.</text>
</comment>
<proteinExistence type="predicted"/>
<keyword evidence="1" id="KW-1133">Transmembrane helix</keyword>
<keyword evidence="1" id="KW-0812">Transmembrane</keyword>
<reference evidence="2" key="1">
    <citation type="journal article" date="2013" name="Environ. Microbiol.">
        <title>Microbiota from the distal guts of lean and obese adolescents exhibit partial functional redundancy besides clear differences in community structure.</title>
        <authorList>
            <person name="Ferrer M."/>
            <person name="Ruiz A."/>
            <person name="Lanza F."/>
            <person name="Haange S.B."/>
            <person name="Oberbach A."/>
            <person name="Till H."/>
            <person name="Bargiela R."/>
            <person name="Campoy C."/>
            <person name="Segura M.T."/>
            <person name="Richter M."/>
            <person name="von Bergen M."/>
            <person name="Seifert J."/>
            <person name="Suarez A."/>
        </authorList>
    </citation>
    <scope>NUCLEOTIDE SEQUENCE</scope>
</reference>
<keyword evidence="1" id="KW-0472">Membrane</keyword>
<dbReference type="EMBL" id="AJWZ01007952">
    <property type="protein sequence ID" value="EKC55481.1"/>
    <property type="molecule type" value="Genomic_DNA"/>
</dbReference>
<feature type="non-terminal residue" evidence="2">
    <location>
        <position position="174"/>
    </location>
</feature>
<protein>
    <submittedName>
        <fullName evidence="2">Uncharacterized protein</fullName>
    </submittedName>
</protein>
<sequence length="174" mass="19846">LFISQFLYRIRYWLLWGTLFVTGLVIYFTQFLPYSYTVEGSLFAGVTTATSITGSSVNYSAVTSTFDNLINLAQSRGTLEKVSIRLLANALTYGEEWKDNHYIQAKHYRQLLSMTPKEVLVLVDRKDVNKTADALANYRKEYGDNFVYSMFNRPIPFYSASALETVIVKRKGAS</sequence>
<gene>
    <name evidence="2" type="ORF">OBE_11541</name>
</gene>